<dbReference type="Proteomes" id="UP000092671">
    <property type="component" value="Unassembled WGS sequence"/>
</dbReference>
<gene>
    <name evidence="1" type="ORF">A9Z60_00890</name>
</gene>
<dbReference type="RefSeq" id="WP_066890821.1">
    <property type="nucleotide sequence ID" value="NZ_LZDN01000001.1"/>
</dbReference>
<evidence type="ECO:0000313" key="1">
    <source>
        <dbReference type="EMBL" id="OBX52270.1"/>
    </source>
</evidence>
<accession>A0A1B8PMF8</accession>
<evidence type="ECO:0000313" key="2">
    <source>
        <dbReference type="Proteomes" id="UP000092671"/>
    </source>
</evidence>
<organism evidence="1 2">
    <name type="scientific">Moraxella nonliquefaciens</name>
    <dbReference type="NCBI Taxonomy" id="478"/>
    <lineage>
        <taxon>Bacteria</taxon>
        <taxon>Pseudomonadati</taxon>
        <taxon>Pseudomonadota</taxon>
        <taxon>Gammaproteobacteria</taxon>
        <taxon>Moraxellales</taxon>
        <taxon>Moraxellaceae</taxon>
        <taxon>Moraxella</taxon>
    </lineage>
</organism>
<reference evidence="1 2" key="1">
    <citation type="submission" date="2016-06" db="EMBL/GenBank/DDBJ databases">
        <title>Draft genome of Moraxella nonliquefaciens CCUG 60284.</title>
        <authorList>
            <person name="Salva-Serra F."/>
            <person name="Engstrom-Jakobsson H."/>
            <person name="Thorell K."/>
            <person name="Gonzales-Siles L."/>
            <person name="Karlsson R."/>
            <person name="Boulund F."/>
            <person name="Engstrand L."/>
            <person name="Kristiansson E."/>
            <person name="Moore E."/>
        </authorList>
    </citation>
    <scope>NUCLEOTIDE SEQUENCE [LARGE SCALE GENOMIC DNA]</scope>
    <source>
        <strain evidence="1 2">CCUG 60284</strain>
    </source>
</reference>
<comment type="caution">
    <text evidence="1">The sequence shown here is derived from an EMBL/GenBank/DDBJ whole genome shotgun (WGS) entry which is preliminary data.</text>
</comment>
<name>A0A1B8PMF8_MORNO</name>
<proteinExistence type="predicted"/>
<sequence>MNFKNQSLAIFNQGHFEPINREFLTQTTSAIAPLLKIQEEFKKLDNDTFFFICKKLENDF</sequence>
<dbReference type="EMBL" id="LZDN01000001">
    <property type="protein sequence ID" value="OBX52270.1"/>
    <property type="molecule type" value="Genomic_DNA"/>
</dbReference>
<dbReference type="OrthoDB" id="5326931at2"/>
<protein>
    <submittedName>
        <fullName evidence="1">Uncharacterized protein</fullName>
    </submittedName>
</protein>
<dbReference type="AlphaFoldDB" id="A0A1B8PMF8"/>